<accession>A0A833GY08</accession>
<comment type="caution">
    <text evidence="1">The sequence shown here is derived from an EMBL/GenBank/DDBJ whole genome shotgun (WGS) entry which is preliminary data.</text>
</comment>
<evidence type="ECO:0000313" key="2">
    <source>
        <dbReference type="Proteomes" id="UP000460298"/>
    </source>
</evidence>
<name>A0A833GY08_9LEPT</name>
<reference evidence="1 2" key="1">
    <citation type="submission" date="2019-10" db="EMBL/GenBank/DDBJ databases">
        <title>Extracellular Electron Transfer in a Candidatus Methanoperedens spp. Enrichment Culture.</title>
        <authorList>
            <person name="Berger S."/>
            <person name="Rangel Shaw D."/>
            <person name="Berben T."/>
            <person name="In 'T Zandt M."/>
            <person name="Frank J."/>
            <person name="Reimann J."/>
            <person name="Jetten M.S.M."/>
            <person name="Welte C.U."/>
        </authorList>
    </citation>
    <scope>NUCLEOTIDE SEQUENCE [LARGE SCALE GENOMIC DNA]</scope>
    <source>
        <strain evidence="1">SB12</strain>
    </source>
</reference>
<sequence>MQLVLLDNHHIAFHVRNSYAEPTIDTVYSASIEDLVNYKLIYRTSRDVAIAQGLFANGKGLLGLGLSLRNSRDRITQLLIASGESMKWVPVSGATSHSMMEEKVVITDDEQIVVGADDQILWYRSPLDKEPTSIKMRDRIGALSGSRSSVFVTYKRSRGVVDVLKNGRLAEAFAVSTDDDLRVSDHVYSFGEVLVVPAYYDSSMGFWGVTYRLLVSNNGGKTWYNHEIKNQLGSISPYGASGRRFYMTTPFEILELDIDALSRELE</sequence>
<organism evidence="1 2">
    <name type="scientific">Leptonema illini</name>
    <dbReference type="NCBI Taxonomy" id="183"/>
    <lineage>
        <taxon>Bacteria</taxon>
        <taxon>Pseudomonadati</taxon>
        <taxon>Spirochaetota</taxon>
        <taxon>Spirochaetia</taxon>
        <taxon>Leptospirales</taxon>
        <taxon>Leptospiraceae</taxon>
        <taxon>Leptonema</taxon>
    </lineage>
</organism>
<gene>
    <name evidence="1" type="ORF">F9K24_20035</name>
</gene>
<proteinExistence type="predicted"/>
<protein>
    <submittedName>
        <fullName evidence="1">Uncharacterized protein</fullName>
    </submittedName>
</protein>
<dbReference type="Proteomes" id="UP000460298">
    <property type="component" value="Unassembled WGS sequence"/>
</dbReference>
<evidence type="ECO:0000313" key="1">
    <source>
        <dbReference type="EMBL" id="KAB2929366.1"/>
    </source>
</evidence>
<dbReference type="AlphaFoldDB" id="A0A833GY08"/>
<dbReference type="EMBL" id="WBUI01000032">
    <property type="protein sequence ID" value="KAB2929366.1"/>
    <property type="molecule type" value="Genomic_DNA"/>
</dbReference>